<evidence type="ECO:0008006" key="6">
    <source>
        <dbReference type="Google" id="ProtNLM"/>
    </source>
</evidence>
<dbReference type="Pfam" id="PF16344">
    <property type="entry name" value="FecR_C"/>
    <property type="match status" value="1"/>
</dbReference>
<evidence type="ECO:0000256" key="1">
    <source>
        <dbReference type="SAM" id="Phobius"/>
    </source>
</evidence>
<evidence type="ECO:0000313" key="5">
    <source>
        <dbReference type="Proteomes" id="UP000233618"/>
    </source>
</evidence>
<keyword evidence="1" id="KW-0472">Membrane</keyword>
<dbReference type="GO" id="GO:0016989">
    <property type="term" value="F:sigma factor antagonist activity"/>
    <property type="evidence" value="ECO:0007669"/>
    <property type="project" value="TreeGrafter"/>
</dbReference>
<feature type="domain" description="Protein FecR C-terminal" evidence="3">
    <location>
        <begin position="253"/>
        <end position="318"/>
    </location>
</feature>
<feature type="domain" description="FecR protein" evidence="2">
    <location>
        <begin position="124"/>
        <end position="209"/>
    </location>
</feature>
<keyword evidence="1" id="KW-0812">Transmembrane</keyword>
<dbReference type="Gene3D" id="3.55.50.30">
    <property type="match status" value="1"/>
</dbReference>
<comment type="caution">
    <text evidence="4">The sequence shown here is derived from an EMBL/GenBank/DDBJ whole genome shotgun (WGS) entry which is preliminary data.</text>
</comment>
<dbReference type="Gene3D" id="2.60.120.1440">
    <property type="match status" value="1"/>
</dbReference>
<evidence type="ECO:0000313" key="4">
    <source>
        <dbReference type="EMBL" id="PKQ69551.1"/>
    </source>
</evidence>
<dbReference type="AlphaFoldDB" id="A0A2N3IGY7"/>
<dbReference type="Pfam" id="PF04773">
    <property type="entry name" value="FecR"/>
    <property type="match status" value="1"/>
</dbReference>
<name>A0A2N3IGY7_9BACT</name>
<dbReference type="PIRSF" id="PIRSF018266">
    <property type="entry name" value="FecR"/>
    <property type="match status" value="1"/>
</dbReference>
<reference evidence="4 5" key="1">
    <citation type="journal article" date="2017" name="Front. Microbiol.">
        <title>Labilibaculum manganireducens gen. nov., sp. nov. and Labilibaculum filiforme sp. nov., Novel Bacteroidetes Isolated from Subsurface Sediments of the Baltic Sea.</title>
        <authorList>
            <person name="Vandieken V."/>
            <person name="Marshall I.P."/>
            <person name="Niemann H."/>
            <person name="Engelen B."/>
            <person name="Cypionka H."/>
        </authorList>
    </citation>
    <scope>NUCLEOTIDE SEQUENCE [LARGE SCALE GENOMIC DNA]</scope>
    <source>
        <strain evidence="4 5">59.10-2M</strain>
    </source>
</reference>
<dbReference type="InterPro" id="IPR032508">
    <property type="entry name" value="FecR_C"/>
</dbReference>
<dbReference type="InterPro" id="IPR006860">
    <property type="entry name" value="FecR"/>
</dbReference>
<sequence>MKQNNQHIDEQLLKAILEETSSDQDKQEFQKWIQADSANKDTFLKMQKIWKSSKGIEVFQKIDEAADWKIIKAKSGKTVQLKKVNLFMQYAATVLVLLSLSLVYLYQTTPGFGKYAEYKSLQTKNQIVLADGTEVFLNKESKIVYPKYFNSKVRNVEMEGEAYFQVKPDPTKPFIIKSGNAIIEVLGTSFNVKNEMDGTTIVSVNSGKVSLKNQKTQEIVYLTKGEKGIIQKRKVSESKNEELNFNSWKTNVLTFKDTPIAKVFSDLENYYGVKITNRSAKLDTLTYTNSFSNAPINKVIDELELVLKVHITKKGNHLSITDDKN</sequence>
<dbReference type="PANTHER" id="PTHR30273">
    <property type="entry name" value="PERIPLASMIC SIGNAL SENSOR AND SIGMA FACTOR ACTIVATOR FECR-RELATED"/>
    <property type="match status" value="1"/>
</dbReference>
<dbReference type="PANTHER" id="PTHR30273:SF2">
    <property type="entry name" value="PROTEIN FECR"/>
    <property type="match status" value="1"/>
</dbReference>
<protein>
    <recommendedName>
        <fullName evidence="6">FecR protein domain-containing protein</fullName>
    </recommendedName>
</protein>
<dbReference type="RefSeq" id="WP_101307975.1">
    <property type="nucleotide sequence ID" value="NZ_CAXXEE010000003.1"/>
</dbReference>
<evidence type="ECO:0000259" key="2">
    <source>
        <dbReference type="Pfam" id="PF04773"/>
    </source>
</evidence>
<feature type="transmembrane region" description="Helical" evidence="1">
    <location>
        <begin position="84"/>
        <end position="106"/>
    </location>
</feature>
<keyword evidence="5" id="KW-1185">Reference proteome</keyword>
<organism evidence="4 5">
    <name type="scientific">Labilibaculum manganireducens</name>
    <dbReference type="NCBI Taxonomy" id="1940525"/>
    <lineage>
        <taxon>Bacteria</taxon>
        <taxon>Pseudomonadati</taxon>
        <taxon>Bacteroidota</taxon>
        <taxon>Bacteroidia</taxon>
        <taxon>Marinilabiliales</taxon>
        <taxon>Marinifilaceae</taxon>
        <taxon>Labilibaculum</taxon>
    </lineage>
</organism>
<dbReference type="Proteomes" id="UP000233618">
    <property type="component" value="Unassembled WGS sequence"/>
</dbReference>
<dbReference type="InterPro" id="IPR012373">
    <property type="entry name" value="Ferrdict_sens_TM"/>
</dbReference>
<gene>
    <name evidence="4" type="ORF">BZG01_01085</name>
</gene>
<evidence type="ECO:0000259" key="3">
    <source>
        <dbReference type="Pfam" id="PF16344"/>
    </source>
</evidence>
<keyword evidence="1" id="KW-1133">Transmembrane helix</keyword>
<dbReference type="EMBL" id="MVDE01000001">
    <property type="protein sequence ID" value="PKQ69551.1"/>
    <property type="molecule type" value="Genomic_DNA"/>
</dbReference>
<accession>A0A2N3IGY7</accession>
<proteinExistence type="predicted"/>